<dbReference type="SUPFAM" id="SSF54695">
    <property type="entry name" value="POZ domain"/>
    <property type="match status" value="1"/>
</dbReference>
<evidence type="ECO:0000313" key="3">
    <source>
        <dbReference type="Proteomes" id="UP000318571"/>
    </source>
</evidence>
<dbReference type="Pfam" id="PF00651">
    <property type="entry name" value="BTB"/>
    <property type="match status" value="1"/>
</dbReference>
<dbReference type="Gene3D" id="1.25.40.420">
    <property type="match status" value="1"/>
</dbReference>
<dbReference type="InterPro" id="IPR011333">
    <property type="entry name" value="SKP1/BTB/POZ_sf"/>
</dbReference>
<dbReference type="PROSITE" id="PS50097">
    <property type="entry name" value="BTB"/>
    <property type="match status" value="1"/>
</dbReference>
<comment type="caution">
    <text evidence="2">The sequence shown here is derived from an EMBL/GenBank/DDBJ whole genome shotgun (WGS) entry which is preliminary data.</text>
</comment>
<evidence type="ECO:0000313" key="2">
    <source>
        <dbReference type="EMBL" id="TRY74609.1"/>
    </source>
</evidence>
<evidence type="ECO:0000259" key="1">
    <source>
        <dbReference type="PROSITE" id="PS50097"/>
    </source>
</evidence>
<organism evidence="2 3">
    <name type="scientific">Tigriopus californicus</name>
    <name type="common">Marine copepod</name>
    <dbReference type="NCBI Taxonomy" id="6832"/>
    <lineage>
        <taxon>Eukaryota</taxon>
        <taxon>Metazoa</taxon>
        <taxon>Ecdysozoa</taxon>
        <taxon>Arthropoda</taxon>
        <taxon>Crustacea</taxon>
        <taxon>Multicrustacea</taxon>
        <taxon>Hexanauplia</taxon>
        <taxon>Copepoda</taxon>
        <taxon>Harpacticoida</taxon>
        <taxon>Harpacticidae</taxon>
        <taxon>Tigriopus</taxon>
    </lineage>
</organism>
<dbReference type="OrthoDB" id="7628309at2759"/>
<dbReference type="PANTHER" id="PTHR24413">
    <property type="entry name" value="SPECKLE-TYPE POZ PROTEIN"/>
    <property type="match status" value="1"/>
</dbReference>
<dbReference type="InterPro" id="IPR000210">
    <property type="entry name" value="BTB/POZ_dom"/>
</dbReference>
<feature type="domain" description="BTB" evidence="1">
    <location>
        <begin position="209"/>
        <end position="278"/>
    </location>
</feature>
<gene>
    <name evidence="2" type="ORF">TCAL_00775</name>
</gene>
<sequence>MEENIWSSHLKTRIATASHTFIINDFLSKLEKSQPKKVVTYSSVPFTTWDPSSEDADLEFRIAVRVRSETPSEPVDEKSADVSVILSYCPENFRIPAKPDANYLRPNIREPAVALIPVTCKFWILGENFKPIGECEHLEGYYRNRGYPIDCILPLDLSSPKTGLLRTDNSLAIRCLVELDCGDVVVAGTALPLDFDQPRNQRLSPYVFPDMNLVCAEQLYFPCHKHMLAASSDVFMAMFSNESHQEVKCNEVHVEDVDPIAVEKLIEFVYNNEIEDFDGCAHELIYAADKYNMANLKTYAINNAVKTLSIENVCDFITLGELVQSEFLMKTALEFAFDHAEEVIKSDRLKNLSQNSLKQLFEAAIKFRKL</sequence>
<proteinExistence type="predicted"/>
<name>A0A553PAB2_TIGCA</name>
<dbReference type="CDD" id="cd14733">
    <property type="entry name" value="BACK"/>
    <property type="match status" value="1"/>
</dbReference>
<accession>A0A553PAB2</accession>
<dbReference type="EMBL" id="VCGU01000005">
    <property type="protein sequence ID" value="TRY74609.1"/>
    <property type="molecule type" value="Genomic_DNA"/>
</dbReference>
<dbReference type="AlphaFoldDB" id="A0A553PAB2"/>
<dbReference type="Gene3D" id="3.30.710.10">
    <property type="entry name" value="Potassium Channel Kv1.1, Chain A"/>
    <property type="match status" value="1"/>
</dbReference>
<dbReference type="CDD" id="cd18186">
    <property type="entry name" value="BTB_POZ_ZBTB_KLHL-like"/>
    <property type="match status" value="1"/>
</dbReference>
<dbReference type="SMART" id="SM00225">
    <property type="entry name" value="BTB"/>
    <property type="match status" value="1"/>
</dbReference>
<protein>
    <recommendedName>
        <fullName evidence="1">BTB domain-containing protein</fullName>
    </recommendedName>
</protein>
<reference evidence="2 3" key="1">
    <citation type="journal article" date="2018" name="Nat. Ecol. Evol.">
        <title>Genomic signatures of mitonuclear coevolution across populations of Tigriopus californicus.</title>
        <authorList>
            <person name="Barreto F.S."/>
            <person name="Watson E.T."/>
            <person name="Lima T.G."/>
            <person name="Willett C.S."/>
            <person name="Edmands S."/>
            <person name="Li W."/>
            <person name="Burton R.S."/>
        </authorList>
    </citation>
    <scope>NUCLEOTIDE SEQUENCE [LARGE SCALE GENOMIC DNA]</scope>
    <source>
        <strain evidence="2 3">San Diego</strain>
    </source>
</reference>
<keyword evidence="3" id="KW-1185">Reference proteome</keyword>
<dbReference type="STRING" id="6832.A0A553PAB2"/>
<dbReference type="Proteomes" id="UP000318571">
    <property type="component" value="Chromosome 2"/>
</dbReference>